<name>A0A0E2LSC2_PORGN</name>
<sequence>MPYAFVRLLIALFLLVRHRYKRSFLSFRDGRVGMWDSKIGLTVCRYYMKS</sequence>
<reference evidence="1 2" key="1">
    <citation type="submission" date="2013-06" db="EMBL/GenBank/DDBJ databases">
        <authorList>
            <person name="Weinstock G."/>
            <person name="Sodergren E."/>
            <person name="Lobos E.A."/>
            <person name="Fulton L."/>
            <person name="Fulton R."/>
            <person name="Courtney L."/>
            <person name="Fronick C."/>
            <person name="O'Laughlin M."/>
            <person name="Godfrey J."/>
            <person name="Wilson R.M."/>
            <person name="Miner T."/>
            <person name="Farmer C."/>
            <person name="Delehaunty K."/>
            <person name="Cordes M."/>
            <person name="Minx P."/>
            <person name="Tomlinson C."/>
            <person name="Chen J."/>
            <person name="Wollam A."/>
            <person name="Pepin K.H."/>
            <person name="Bhonagiri V."/>
            <person name="Zhang X."/>
            <person name="Warren W."/>
            <person name="Mitreva M."/>
            <person name="Mardis E.R."/>
            <person name="Wilson R.K."/>
        </authorList>
    </citation>
    <scope>NUCLEOTIDE SEQUENCE [LARGE SCALE GENOMIC DNA]</scope>
    <source>
        <strain evidence="1 2">F0570</strain>
    </source>
</reference>
<accession>A0A0E2LSC2</accession>
<dbReference type="Proteomes" id="UP000016630">
    <property type="component" value="Unassembled WGS sequence"/>
</dbReference>
<evidence type="ECO:0000313" key="1">
    <source>
        <dbReference type="EMBL" id="ERJ68346.1"/>
    </source>
</evidence>
<dbReference type="HOGENOM" id="CLU_3121084_0_0_10"/>
<comment type="caution">
    <text evidence="1">The sequence shown here is derived from an EMBL/GenBank/DDBJ whole genome shotgun (WGS) entry which is preliminary data.</text>
</comment>
<proteinExistence type="predicted"/>
<protein>
    <submittedName>
        <fullName evidence="1">Uncharacterized protein</fullName>
    </submittedName>
</protein>
<organism evidence="1 2">
    <name type="scientific">Porphyromonas gingivalis F0570</name>
    <dbReference type="NCBI Taxonomy" id="1227271"/>
    <lineage>
        <taxon>Bacteria</taxon>
        <taxon>Pseudomonadati</taxon>
        <taxon>Bacteroidota</taxon>
        <taxon>Bacteroidia</taxon>
        <taxon>Bacteroidales</taxon>
        <taxon>Porphyromonadaceae</taxon>
        <taxon>Porphyromonas</taxon>
    </lineage>
</organism>
<dbReference type="AlphaFoldDB" id="A0A0E2LSC2"/>
<gene>
    <name evidence="1" type="ORF">HMPREF1555_00467</name>
</gene>
<evidence type="ECO:0000313" key="2">
    <source>
        <dbReference type="Proteomes" id="UP000016630"/>
    </source>
</evidence>
<dbReference type="EMBL" id="AWUW01000026">
    <property type="protein sequence ID" value="ERJ68346.1"/>
    <property type="molecule type" value="Genomic_DNA"/>
</dbReference>